<dbReference type="Proteomes" id="UP000887580">
    <property type="component" value="Unplaced"/>
</dbReference>
<name>A0AC35GHV5_9BILA</name>
<sequence>MLYRGAPYRGRGEKRVGGRCGRRCGRGGRRGGGYGAPGGHSGDSRERTAVGSEMYLFQRSNHQEMFSHGICFLNGFKKNARVVQEHGKSAVKLVDPVVSAFYGDHRLADSFHFLLLLFLLILYFC</sequence>
<reference evidence="2" key="1">
    <citation type="submission" date="2022-11" db="UniProtKB">
        <authorList>
            <consortium name="WormBaseParasite"/>
        </authorList>
    </citation>
    <scope>IDENTIFICATION</scope>
</reference>
<evidence type="ECO:0000313" key="2">
    <source>
        <dbReference type="WBParaSite" id="PS1159_v2.g5562.t1"/>
    </source>
</evidence>
<proteinExistence type="predicted"/>
<protein>
    <submittedName>
        <fullName evidence="2">Uncharacterized protein</fullName>
    </submittedName>
</protein>
<dbReference type="WBParaSite" id="PS1159_v2.g5562.t1">
    <property type="protein sequence ID" value="PS1159_v2.g5562.t1"/>
    <property type="gene ID" value="PS1159_v2.g5562"/>
</dbReference>
<accession>A0AC35GHV5</accession>
<evidence type="ECO:0000313" key="1">
    <source>
        <dbReference type="Proteomes" id="UP000887580"/>
    </source>
</evidence>
<organism evidence="1 2">
    <name type="scientific">Panagrolaimus sp. PS1159</name>
    <dbReference type="NCBI Taxonomy" id="55785"/>
    <lineage>
        <taxon>Eukaryota</taxon>
        <taxon>Metazoa</taxon>
        <taxon>Ecdysozoa</taxon>
        <taxon>Nematoda</taxon>
        <taxon>Chromadorea</taxon>
        <taxon>Rhabditida</taxon>
        <taxon>Tylenchina</taxon>
        <taxon>Panagrolaimomorpha</taxon>
        <taxon>Panagrolaimoidea</taxon>
        <taxon>Panagrolaimidae</taxon>
        <taxon>Panagrolaimus</taxon>
    </lineage>
</organism>